<dbReference type="GO" id="GO:0009307">
    <property type="term" value="P:DNA restriction-modification system"/>
    <property type="evidence" value="ECO:0007669"/>
    <property type="project" value="UniProtKB-KW"/>
</dbReference>
<dbReference type="Gene3D" id="3.40.50.150">
    <property type="entry name" value="Vaccinia Virus protein VP39"/>
    <property type="match status" value="1"/>
</dbReference>
<evidence type="ECO:0000313" key="10">
    <source>
        <dbReference type="Proteomes" id="UP000029646"/>
    </source>
</evidence>
<evidence type="ECO:0000256" key="6">
    <source>
        <dbReference type="ARBA" id="ARBA00022747"/>
    </source>
</evidence>
<keyword evidence="6" id="KW-0680">Restriction system</keyword>
<dbReference type="Pfam" id="PF02384">
    <property type="entry name" value="N6_Mtase"/>
    <property type="match status" value="1"/>
</dbReference>
<dbReference type="InterPro" id="IPR003356">
    <property type="entry name" value="DNA_methylase_A-5"/>
</dbReference>
<dbReference type="GO" id="GO:0003677">
    <property type="term" value="F:DNA binding"/>
    <property type="evidence" value="ECO:0007669"/>
    <property type="project" value="InterPro"/>
</dbReference>
<dbReference type="EC" id="2.1.1.72" evidence="2"/>
<evidence type="ECO:0000256" key="3">
    <source>
        <dbReference type="ARBA" id="ARBA00022603"/>
    </source>
</evidence>
<comment type="caution">
    <text evidence="9">The sequence shown here is derived from an EMBL/GenBank/DDBJ whole genome shotgun (WGS) entry which is preliminary data.</text>
</comment>
<dbReference type="InterPro" id="IPR051537">
    <property type="entry name" value="DNA_Adenine_Mtase"/>
</dbReference>
<sequence length="480" mass="54393">MKTSVSKSAENFIQVLLKELILVDKALVNVDFQYLFVLLFLQENNLLQTLTESDEEDGIFDSFFEENKLVYSQSVRCAVLDLTYSYFTKKAGDRNFKAITNAFQEVWKNRGNDDFSQLFEALLDQFLSRESKYTGEFIQPKNLTVFMSGLVETSCDANIYNPFSGLCSFGLEYSTEGIYYAQEKDKTTSAIAVLRFSAHNLSDNYVVENESSISKWNKTNTKFDLIISHPPFSGFVSNTDSGKSKTYIEWTILEGLEALKDDGKMVLLINNTFLYAETKTAKNLRKHLINNALLEMVISLPSGILSNTVANTSIIVIDKAKEKGSPIQFYDSENLTKLTPTNSNKVAFRDDVHFNIKSKHFNPNDYRKVEKSKIINNDYNLSLSRYFLEDIDGVPLKELFVVEKELKLSKNTFAKTVKISNLSTSSEKLDITQLDSKETKHPVFTVQGQGILVATIGENLKPTILNAKDYSVCLVKNVKF</sequence>
<dbReference type="InterPro" id="IPR029063">
    <property type="entry name" value="SAM-dependent_MTases_sf"/>
</dbReference>
<dbReference type="EMBL" id="BBNS01000004">
    <property type="protein sequence ID" value="GAL70193.1"/>
    <property type="molecule type" value="Genomic_DNA"/>
</dbReference>
<reference evidence="9 10" key="1">
    <citation type="journal article" date="2014" name="Genome Announc.">
        <title>Draft Genome Sequence of Marine Flavobacterium Jejuia pallidilutea Strain 11shimoA1 and Pigmentation Mutants.</title>
        <authorList>
            <person name="Takatani N."/>
            <person name="Nakanishi M."/>
            <person name="Meirelles P."/>
            <person name="Mino S."/>
            <person name="Suda W."/>
            <person name="Oshima K."/>
            <person name="Hattori M."/>
            <person name="Ohkuma M."/>
            <person name="Hosokawa M."/>
            <person name="Miyashita K."/>
            <person name="Thompson F.L."/>
            <person name="Niwa A."/>
            <person name="Sawabe T."/>
            <person name="Sawabe T."/>
        </authorList>
    </citation>
    <scope>NUCLEOTIDE SEQUENCE [LARGE SCALE GENOMIC DNA]</scope>
    <source>
        <strain evidence="10">JCM19302</strain>
    </source>
</reference>
<dbReference type="PANTHER" id="PTHR42933:SF3">
    <property type="entry name" value="TYPE I RESTRICTION ENZYME MJAVIII METHYLASE SUBUNIT"/>
    <property type="match status" value="1"/>
</dbReference>
<organism evidence="9 10">
    <name type="scientific">Jejuia pallidilutea</name>
    <dbReference type="NCBI Taxonomy" id="504487"/>
    <lineage>
        <taxon>Bacteria</taxon>
        <taxon>Pseudomonadati</taxon>
        <taxon>Bacteroidota</taxon>
        <taxon>Flavobacteriia</taxon>
        <taxon>Flavobacteriales</taxon>
        <taxon>Flavobacteriaceae</taxon>
        <taxon>Jejuia</taxon>
    </lineage>
</organism>
<dbReference type="GO" id="GO:0032259">
    <property type="term" value="P:methylation"/>
    <property type="evidence" value="ECO:0007669"/>
    <property type="project" value="UniProtKB-KW"/>
</dbReference>
<gene>
    <name evidence="9" type="ORF">JCM19302_2768</name>
</gene>
<comment type="catalytic activity">
    <reaction evidence="7">
        <text>a 2'-deoxyadenosine in DNA + S-adenosyl-L-methionine = an N(6)-methyl-2'-deoxyadenosine in DNA + S-adenosyl-L-homocysteine + H(+)</text>
        <dbReference type="Rhea" id="RHEA:15197"/>
        <dbReference type="Rhea" id="RHEA-COMP:12418"/>
        <dbReference type="Rhea" id="RHEA-COMP:12419"/>
        <dbReference type="ChEBI" id="CHEBI:15378"/>
        <dbReference type="ChEBI" id="CHEBI:57856"/>
        <dbReference type="ChEBI" id="CHEBI:59789"/>
        <dbReference type="ChEBI" id="CHEBI:90615"/>
        <dbReference type="ChEBI" id="CHEBI:90616"/>
        <dbReference type="EC" id="2.1.1.72"/>
    </reaction>
</comment>
<evidence type="ECO:0000256" key="1">
    <source>
        <dbReference type="ARBA" id="ARBA00006594"/>
    </source>
</evidence>
<keyword evidence="5" id="KW-0949">S-adenosyl-L-methionine</keyword>
<dbReference type="SUPFAM" id="SSF53335">
    <property type="entry name" value="S-adenosyl-L-methionine-dependent methyltransferases"/>
    <property type="match status" value="1"/>
</dbReference>
<name>A0A090W1U4_9FLAO</name>
<dbReference type="PANTHER" id="PTHR42933">
    <property type="entry name" value="SLR6095 PROTEIN"/>
    <property type="match status" value="1"/>
</dbReference>
<evidence type="ECO:0000256" key="2">
    <source>
        <dbReference type="ARBA" id="ARBA00011900"/>
    </source>
</evidence>
<evidence type="ECO:0000259" key="8">
    <source>
        <dbReference type="Pfam" id="PF02384"/>
    </source>
</evidence>
<evidence type="ECO:0000256" key="5">
    <source>
        <dbReference type="ARBA" id="ARBA00022691"/>
    </source>
</evidence>
<keyword evidence="4 9" id="KW-0808">Transferase</keyword>
<keyword evidence="3 9" id="KW-0489">Methyltransferase</keyword>
<comment type="similarity">
    <text evidence="1">Belongs to the N(4)/N(6)-methyltransferase family.</text>
</comment>
<dbReference type="GO" id="GO:0008170">
    <property type="term" value="F:N-methyltransferase activity"/>
    <property type="evidence" value="ECO:0007669"/>
    <property type="project" value="InterPro"/>
</dbReference>
<proteinExistence type="inferred from homology"/>
<dbReference type="AlphaFoldDB" id="A0A090W1U4"/>
<evidence type="ECO:0000256" key="7">
    <source>
        <dbReference type="ARBA" id="ARBA00047942"/>
    </source>
</evidence>
<feature type="domain" description="DNA methylase adenine-specific" evidence="8">
    <location>
        <begin position="112"/>
        <end position="387"/>
    </location>
</feature>
<evidence type="ECO:0000256" key="4">
    <source>
        <dbReference type="ARBA" id="ARBA00022679"/>
    </source>
</evidence>
<protein>
    <recommendedName>
        <fullName evidence="2">site-specific DNA-methyltransferase (adenine-specific)</fullName>
        <ecNumber evidence="2">2.1.1.72</ecNumber>
    </recommendedName>
</protein>
<dbReference type="GO" id="GO:0009007">
    <property type="term" value="F:site-specific DNA-methyltransferase (adenine-specific) activity"/>
    <property type="evidence" value="ECO:0007669"/>
    <property type="project" value="UniProtKB-EC"/>
</dbReference>
<dbReference type="RefSeq" id="WP_042247971.1">
    <property type="nucleotide sequence ID" value="NZ_BBNS01000004.1"/>
</dbReference>
<accession>A0A090W1U4</accession>
<dbReference type="Proteomes" id="UP000029646">
    <property type="component" value="Unassembled WGS sequence"/>
</dbReference>
<evidence type="ECO:0000313" key="9">
    <source>
        <dbReference type="EMBL" id="GAL70193.1"/>
    </source>
</evidence>